<name>K0J6G3_AMPXN</name>
<accession>K0J6G3</accession>
<gene>
    <name evidence="2" type="ordered locus">AXY_04960</name>
</gene>
<dbReference type="AlphaFoldDB" id="K0J6G3"/>
<evidence type="ECO:0008006" key="4">
    <source>
        <dbReference type="Google" id="ProtNLM"/>
    </source>
</evidence>
<dbReference type="STRING" id="698758.AXY_04960"/>
<dbReference type="Proteomes" id="UP000006294">
    <property type="component" value="Chromosome"/>
</dbReference>
<dbReference type="InterPro" id="IPR009057">
    <property type="entry name" value="Homeodomain-like_sf"/>
</dbReference>
<dbReference type="HOGENOM" id="CLU_138501_1_0_9"/>
<proteinExistence type="predicted"/>
<dbReference type="KEGG" id="axl:AXY_04960"/>
<keyword evidence="1" id="KW-0175">Coiled coil</keyword>
<dbReference type="PATRIC" id="fig|698758.3.peg.493"/>
<dbReference type="eggNOG" id="COG2963">
    <property type="taxonomic scope" value="Bacteria"/>
</dbReference>
<keyword evidence="3" id="KW-1185">Reference proteome</keyword>
<organism evidence="2 3">
    <name type="scientific">Amphibacillus xylanus (strain ATCC 51415 / DSM 6626 / JCM 7361 / LMG 17667 / NBRC 15112 / Ep01)</name>
    <dbReference type="NCBI Taxonomy" id="698758"/>
    <lineage>
        <taxon>Bacteria</taxon>
        <taxon>Bacillati</taxon>
        <taxon>Bacillota</taxon>
        <taxon>Bacilli</taxon>
        <taxon>Bacillales</taxon>
        <taxon>Bacillaceae</taxon>
        <taxon>Amphibacillus</taxon>
    </lineage>
</organism>
<sequence length="156" mass="18024">MFFKRSKSRLFINDSSISSKNEHQHRQIETNPNVASVSDRSIQYTAEFKFKAVQENLAGKGPVQIFRVAGFDLEIIGLKRAQSALNRWRSTYKTFGEQGFLEGRRGKGNTGRPRAEKLSAYKKLEKAEARIRLLEAELTLLKKLDEMEREAKKRQF</sequence>
<dbReference type="EMBL" id="AP012050">
    <property type="protein sequence ID" value="BAM46628.1"/>
    <property type="molecule type" value="Genomic_DNA"/>
</dbReference>
<evidence type="ECO:0000313" key="2">
    <source>
        <dbReference type="EMBL" id="BAM46628.1"/>
    </source>
</evidence>
<evidence type="ECO:0000313" key="3">
    <source>
        <dbReference type="Proteomes" id="UP000006294"/>
    </source>
</evidence>
<dbReference type="SUPFAM" id="SSF46689">
    <property type="entry name" value="Homeodomain-like"/>
    <property type="match status" value="1"/>
</dbReference>
<reference evidence="2 3" key="1">
    <citation type="submission" date="2011-01" db="EMBL/GenBank/DDBJ databases">
        <title>Whole genome sequence of Amphibacillus xylinus NBRC 15112.</title>
        <authorList>
            <person name="Nakazawa H."/>
            <person name="Katano Y."/>
            <person name="Nakamura S."/>
            <person name="Sasagawa M."/>
            <person name="Fukada J."/>
            <person name="Arai T."/>
            <person name="Sasakura N."/>
            <person name="Mochizuki D."/>
            <person name="Hosoyama A."/>
            <person name="Harada K."/>
            <person name="Horikawa H."/>
            <person name="Kato Y."/>
            <person name="Harada T."/>
            <person name="Sasaki K."/>
            <person name="Sekiguchi M."/>
            <person name="Hodoyama M."/>
            <person name="Nishiko R."/>
            <person name="Narita H."/>
            <person name="Hanamaki A."/>
            <person name="Hata C."/>
            <person name="Konno Y."/>
            <person name="Niimura Y."/>
            <person name="Yamazaki S."/>
            <person name="Fujita N."/>
        </authorList>
    </citation>
    <scope>NUCLEOTIDE SEQUENCE [LARGE SCALE GENOMIC DNA]</scope>
    <source>
        <strain evidence="3">ATCC 51415 / DSM 6626 / JCM 7361 / LMG 17667 / NBRC 15112 / Ep01</strain>
    </source>
</reference>
<evidence type="ECO:0000256" key="1">
    <source>
        <dbReference type="SAM" id="Coils"/>
    </source>
</evidence>
<protein>
    <recommendedName>
        <fullName evidence="4">Transposase</fullName>
    </recommendedName>
</protein>
<feature type="coiled-coil region" evidence="1">
    <location>
        <begin position="117"/>
        <end position="144"/>
    </location>
</feature>